<proteinExistence type="predicted"/>
<dbReference type="NCBIfam" id="NF033537">
    <property type="entry name" value="lasso_biosyn_B2"/>
    <property type="match status" value="1"/>
</dbReference>
<dbReference type="Pfam" id="PF13471">
    <property type="entry name" value="Transglut_core3"/>
    <property type="match status" value="1"/>
</dbReference>
<gene>
    <name evidence="2" type="ORF">SYYSPA8_34160</name>
</gene>
<sequence length="139" mass="15337">MTSVESYATVRAGTARERALARLGLAVAVLLLRLPFRWAVRVAQLARIAGRRPLSADRALEVVEAVRYAGRRWPVRVACLESSLGAMLACALLGRRLTWCVGTRVEPPTEYHAWARIPGGQPVGECTEDGWHYMPALEI</sequence>
<name>A0ABQ5PA37_9ACTN</name>
<dbReference type="RefSeq" id="WP_323451389.1">
    <property type="nucleotide sequence ID" value="NZ_BSBI01000020.1"/>
</dbReference>
<protein>
    <submittedName>
        <fullName evidence="2">Lasso peptide biosynthesis B2 protein</fullName>
    </submittedName>
</protein>
<dbReference type="InterPro" id="IPR032708">
    <property type="entry name" value="McjB_C"/>
</dbReference>
<organism evidence="2 3">
    <name type="scientific">Streptomyces yaizuensis</name>
    <dbReference type="NCBI Taxonomy" id="2989713"/>
    <lineage>
        <taxon>Bacteria</taxon>
        <taxon>Bacillati</taxon>
        <taxon>Actinomycetota</taxon>
        <taxon>Actinomycetes</taxon>
        <taxon>Kitasatosporales</taxon>
        <taxon>Streptomycetaceae</taxon>
        <taxon>Streptomyces</taxon>
    </lineage>
</organism>
<evidence type="ECO:0000313" key="2">
    <source>
        <dbReference type="EMBL" id="GLF99451.1"/>
    </source>
</evidence>
<dbReference type="EMBL" id="BSBI01000020">
    <property type="protein sequence ID" value="GLF99451.1"/>
    <property type="molecule type" value="Genomic_DNA"/>
</dbReference>
<evidence type="ECO:0000259" key="1">
    <source>
        <dbReference type="Pfam" id="PF13471"/>
    </source>
</evidence>
<evidence type="ECO:0000313" key="3">
    <source>
        <dbReference type="Proteomes" id="UP001291653"/>
    </source>
</evidence>
<comment type="caution">
    <text evidence="2">The sequence shown here is derived from an EMBL/GenBank/DDBJ whole genome shotgun (WGS) entry which is preliminary data.</text>
</comment>
<accession>A0ABQ5PA37</accession>
<dbReference type="InterPro" id="IPR053521">
    <property type="entry name" value="McjB-like"/>
</dbReference>
<reference evidence="2 3" key="1">
    <citation type="submission" date="2022-10" db="EMBL/GenBank/DDBJ databases">
        <title>Draft genome sequence of Streptomyces sp. YSPA8.</title>
        <authorList>
            <person name="Moriuchi R."/>
            <person name="Dohra H."/>
            <person name="Yamamura H."/>
            <person name="Kodani S."/>
        </authorList>
    </citation>
    <scope>NUCLEOTIDE SEQUENCE [LARGE SCALE GENOMIC DNA]</scope>
    <source>
        <strain evidence="2 3">YSPA8</strain>
    </source>
</reference>
<feature type="domain" description="Microcin J25-processing protein McjB C-terminal" evidence="1">
    <location>
        <begin position="31"/>
        <end position="126"/>
    </location>
</feature>
<keyword evidence="3" id="KW-1185">Reference proteome</keyword>
<dbReference type="Proteomes" id="UP001291653">
    <property type="component" value="Unassembled WGS sequence"/>
</dbReference>